<dbReference type="EMBL" id="CP069213">
    <property type="protein sequence ID" value="QRH03190.1"/>
    <property type="molecule type" value="Genomic_DNA"/>
</dbReference>
<feature type="transmembrane region" description="Helical" evidence="1">
    <location>
        <begin position="233"/>
        <end position="254"/>
    </location>
</feature>
<dbReference type="RefSeq" id="WP_203326750.1">
    <property type="nucleotide sequence ID" value="NZ_CP069213.1"/>
</dbReference>
<feature type="transmembrane region" description="Helical" evidence="1">
    <location>
        <begin position="119"/>
        <end position="139"/>
    </location>
</feature>
<feature type="transmembrane region" description="Helical" evidence="1">
    <location>
        <begin position="65"/>
        <end position="81"/>
    </location>
</feature>
<evidence type="ECO:0000313" key="4">
    <source>
        <dbReference type="Proteomes" id="UP000596252"/>
    </source>
</evidence>
<accession>A0ABX7G792</accession>
<protein>
    <submittedName>
        <fullName evidence="3">DUF4401 domain-containing protein</fullName>
    </submittedName>
</protein>
<feature type="transmembrane region" description="Helical" evidence="1">
    <location>
        <begin position="93"/>
        <end position="113"/>
    </location>
</feature>
<name>A0ABX7G792_9GAMM</name>
<feature type="transmembrane region" description="Helical" evidence="1">
    <location>
        <begin position="30"/>
        <end position="53"/>
    </location>
</feature>
<keyword evidence="1" id="KW-0812">Transmembrane</keyword>
<proteinExistence type="predicted"/>
<feature type="transmembrane region" description="Helical" evidence="1">
    <location>
        <begin position="260"/>
        <end position="290"/>
    </location>
</feature>
<reference evidence="3 4" key="1">
    <citation type="journal article" date="2012" name="Antonie Van Leeuwenhoek">
        <title>Shewanella litorisediminis sp. nov., a gammaproteobacterium isolated from a tidal flat sediment.</title>
        <authorList>
            <person name="Lee M.H."/>
            <person name="Yoon J.H."/>
        </authorList>
    </citation>
    <scope>NUCLEOTIDE SEQUENCE [LARGE SCALE GENOMIC DNA]</scope>
    <source>
        <strain evidence="3 4">SMK1-12</strain>
    </source>
</reference>
<gene>
    <name evidence="3" type="ORF">JQC75_07245</name>
</gene>
<sequence>MVDKSQLWQCLTEKGLTTQSSLPEHNQGPLWLTLLTGLSGWVAAVFFLGFSVLMVEEFLRFEDRMALVVGLMYAVIARGIYSQSKGLEFLTQLGFATNLAAMLATLWGLAHYFDEPGSVYWLAGACVLALNGWFCRYGADGQLSVFGALVLLAQAFDSVNEAAWMLPALLLALGWVNGLWQPWIRLTLAGIHPFARRLSHGMVLLVLTLPLVLDEQLMFLGAAWTLEGLGGTAFIFAKVASYLMFIIFCAALLRRLDVPVWGWVLGTLGLTLLFSQFSGLALAMALWLFGWQRRERLYVLLAAVAALLYFSAYYYELSLTLLSKSIVLMGLGALLMSVGFWLSRREAS</sequence>
<feature type="domain" description="DUF4401" evidence="2">
    <location>
        <begin position="29"/>
        <end position="344"/>
    </location>
</feature>
<keyword evidence="4" id="KW-1185">Reference proteome</keyword>
<feature type="transmembrane region" description="Helical" evidence="1">
    <location>
        <begin position="200"/>
        <end position="226"/>
    </location>
</feature>
<feature type="transmembrane region" description="Helical" evidence="1">
    <location>
        <begin position="159"/>
        <end position="180"/>
    </location>
</feature>
<evidence type="ECO:0000259" key="2">
    <source>
        <dbReference type="Pfam" id="PF14351"/>
    </source>
</evidence>
<feature type="transmembrane region" description="Helical" evidence="1">
    <location>
        <begin position="297"/>
        <end position="315"/>
    </location>
</feature>
<dbReference type="InterPro" id="IPR025513">
    <property type="entry name" value="DUF4401"/>
</dbReference>
<keyword evidence="1" id="KW-0472">Membrane</keyword>
<feature type="transmembrane region" description="Helical" evidence="1">
    <location>
        <begin position="321"/>
        <end position="342"/>
    </location>
</feature>
<dbReference type="Pfam" id="PF14351">
    <property type="entry name" value="DUF4401"/>
    <property type="match status" value="1"/>
</dbReference>
<organism evidence="3 4">
    <name type="scientific">Shewanella litorisediminis</name>
    <dbReference type="NCBI Taxonomy" id="1173586"/>
    <lineage>
        <taxon>Bacteria</taxon>
        <taxon>Pseudomonadati</taxon>
        <taxon>Pseudomonadota</taxon>
        <taxon>Gammaproteobacteria</taxon>
        <taxon>Alteromonadales</taxon>
        <taxon>Shewanellaceae</taxon>
        <taxon>Shewanella</taxon>
    </lineage>
</organism>
<evidence type="ECO:0000313" key="3">
    <source>
        <dbReference type="EMBL" id="QRH03190.1"/>
    </source>
</evidence>
<evidence type="ECO:0000256" key="1">
    <source>
        <dbReference type="SAM" id="Phobius"/>
    </source>
</evidence>
<keyword evidence="1" id="KW-1133">Transmembrane helix</keyword>
<dbReference type="Proteomes" id="UP000596252">
    <property type="component" value="Chromosome"/>
</dbReference>